<dbReference type="OrthoDB" id="65569at2759"/>
<keyword evidence="11" id="KW-0472">Membrane</keyword>
<evidence type="ECO:0000256" key="11">
    <source>
        <dbReference type="SAM" id="Phobius"/>
    </source>
</evidence>
<organism evidence="12 13">
    <name type="scientific">Nitzschia inconspicua</name>
    <dbReference type="NCBI Taxonomy" id="303405"/>
    <lineage>
        <taxon>Eukaryota</taxon>
        <taxon>Sar</taxon>
        <taxon>Stramenopiles</taxon>
        <taxon>Ochrophyta</taxon>
        <taxon>Bacillariophyta</taxon>
        <taxon>Bacillariophyceae</taxon>
        <taxon>Bacillariophycidae</taxon>
        <taxon>Bacillariales</taxon>
        <taxon>Bacillariaceae</taxon>
        <taxon>Nitzschia</taxon>
    </lineage>
</organism>
<evidence type="ECO:0000256" key="2">
    <source>
        <dbReference type="ARBA" id="ARBA00010838"/>
    </source>
</evidence>
<dbReference type="Pfam" id="PF00232">
    <property type="entry name" value="Glyco_hydro_1"/>
    <property type="match status" value="1"/>
</dbReference>
<feature type="binding site" evidence="10">
    <location>
        <position position="207"/>
    </location>
    <ligand>
        <name>substrate</name>
    </ligand>
</feature>
<feature type="active site" description="Nucleophile" evidence="9">
    <location>
        <position position="452"/>
    </location>
</feature>
<evidence type="ECO:0000256" key="8">
    <source>
        <dbReference type="ARBA" id="ARBA00023326"/>
    </source>
</evidence>
<keyword evidence="5" id="KW-0136">Cellulose degradation</keyword>
<evidence type="ECO:0000256" key="5">
    <source>
        <dbReference type="ARBA" id="ARBA00023001"/>
    </source>
</evidence>
<dbReference type="GO" id="GO:0030245">
    <property type="term" value="P:cellulose catabolic process"/>
    <property type="evidence" value="ECO:0007669"/>
    <property type="project" value="UniProtKB-KW"/>
</dbReference>
<evidence type="ECO:0000256" key="10">
    <source>
        <dbReference type="PIRSR" id="PIRSR617736-2"/>
    </source>
</evidence>
<dbReference type="EMBL" id="JAGRRH010000014">
    <property type="protein sequence ID" value="KAG7359185.1"/>
    <property type="molecule type" value="Genomic_DNA"/>
</dbReference>
<feature type="active site" description="Proton donor" evidence="9">
    <location>
        <position position="253"/>
    </location>
</feature>
<evidence type="ECO:0000256" key="4">
    <source>
        <dbReference type="ARBA" id="ARBA00022801"/>
    </source>
</evidence>
<dbReference type="PANTHER" id="PTHR10353:SF36">
    <property type="entry name" value="LP05116P"/>
    <property type="match status" value="1"/>
</dbReference>
<evidence type="ECO:0000256" key="9">
    <source>
        <dbReference type="PIRSR" id="PIRSR617736-1"/>
    </source>
</evidence>
<evidence type="ECO:0000256" key="3">
    <source>
        <dbReference type="ARBA" id="ARBA00012744"/>
    </source>
</evidence>
<dbReference type="EC" id="3.2.1.21" evidence="3"/>
<comment type="similarity">
    <text evidence="2">Belongs to the glycosyl hydrolase 1 family.</text>
</comment>
<evidence type="ECO:0000256" key="6">
    <source>
        <dbReference type="ARBA" id="ARBA00023277"/>
    </source>
</evidence>
<comment type="caution">
    <text evidence="12">The sequence shown here is derived from an EMBL/GenBank/DDBJ whole genome shotgun (WGS) entry which is preliminary data.</text>
</comment>
<dbReference type="InterPro" id="IPR001360">
    <property type="entry name" value="Glyco_hydro_1"/>
</dbReference>
<name>A0A9K3PTG4_9STRA</name>
<keyword evidence="6" id="KW-0119">Carbohydrate metabolism</keyword>
<feature type="transmembrane region" description="Helical" evidence="11">
    <location>
        <begin position="53"/>
        <end position="71"/>
    </location>
</feature>
<comment type="catalytic activity">
    <reaction evidence="1">
        <text>Hydrolysis of terminal, non-reducing beta-D-glucosyl residues with release of beta-D-glucose.</text>
        <dbReference type="EC" id="3.2.1.21"/>
    </reaction>
</comment>
<feature type="binding site" evidence="10">
    <location>
        <position position="252"/>
    </location>
    <ligand>
        <name>substrate</name>
    </ligand>
</feature>
<feature type="binding site" evidence="10">
    <location>
        <position position="387"/>
    </location>
    <ligand>
        <name>substrate</name>
    </ligand>
</feature>
<dbReference type="FunFam" id="3.20.20.80:FF:000011">
    <property type="entry name" value="Cytosolic beta-glucosidase"/>
    <property type="match status" value="1"/>
</dbReference>
<keyword evidence="8" id="KW-0624">Polysaccharide degradation</keyword>
<dbReference type="InterPro" id="IPR033132">
    <property type="entry name" value="GH_1_N_CS"/>
</dbReference>
<feature type="binding site" evidence="10">
    <location>
        <position position="498"/>
    </location>
    <ligand>
        <name>substrate</name>
    </ligand>
</feature>
<dbReference type="NCBIfam" id="TIGR03356">
    <property type="entry name" value="BGL"/>
    <property type="match status" value="1"/>
</dbReference>
<proteinExistence type="inferred from homology"/>
<feature type="binding site" evidence="10">
    <location>
        <position position="105"/>
    </location>
    <ligand>
        <name>substrate</name>
    </ligand>
</feature>
<keyword evidence="13" id="KW-1185">Reference proteome</keyword>
<keyword evidence="4" id="KW-0378">Hydrolase</keyword>
<dbReference type="Proteomes" id="UP000693970">
    <property type="component" value="Unassembled WGS sequence"/>
</dbReference>
<dbReference type="AlphaFoldDB" id="A0A9K3PTG4"/>
<evidence type="ECO:0000313" key="12">
    <source>
        <dbReference type="EMBL" id="KAG7359185.1"/>
    </source>
</evidence>
<dbReference type="InterPro" id="IPR017736">
    <property type="entry name" value="Glyco_hydro_1_beta-glucosidase"/>
</dbReference>
<keyword evidence="11" id="KW-1133">Transmembrane helix</keyword>
<protein>
    <recommendedName>
        <fullName evidence="3">beta-glucosidase</fullName>
        <ecNumber evidence="3">3.2.1.21</ecNumber>
    </recommendedName>
</protein>
<sequence>MAPTYEPTSTPDASEETTLLHVSAAGPSTLDTTSRESADVDLQSTKRSYLRKITLYGGVFTLTVGFVFVVLSRISKETTFQSTASASYHQFPDDFTWGAAASSYQIEGATNEGGRGLSIWDTFCQKPGKIADNSTGDVACDHYHRFREDVQLMKELGLKAYRFSIAWPRIFPNGNDEKPNPEGISFYNHLIDELLKNDIEPWVTLYHWDLPQALEDSYGGWLNPLIVEDFGTYATTCFEAFGDRVRNWITINEAWTVAVQAYEDGTKAPGKVVNPPVDVYIAGHHLLLAHARAASIYKRDFSPTQHGMIGMSNCGDFRYPLDPESLEDSMAAERAMVFQYSWFTDPLVYGDYPDEMRARVGDRLPKFTPTERQELVDSLDFMGLNHYSTLYASTSSSPSQYGGYWIDMDVAFSSDDAWRKNYMGWSTNPDGCKELLLWIGRRYPTLPIVITENGTSEYEPDLNTAVADEGRRQYFESYIRASGEAIDLGVHLIGYFAWSLFDNFEWEYGYTRRFGLCHVDFQTLERTPKSSALWYRDTIRAHGSNLQRSGQR</sequence>
<dbReference type="PROSITE" id="PS00653">
    <property type="entry name" value="GLYCOSYL_HYDROL_F1_2"/>
    <property type="match status" value="1"/>
</dbReference>
<accession>A0A9K3PTG4</accession>
<evidence type="ECO:0000313" key="13">
    <source>
        <dbReference type="Proteomes" id="UP000693970"/>
    </source>
</evidence>
<reference evidence="12" key="2">
    <citation type="submission" date="2021-04" db="EMBL/GenBank/DDBJ databases">
        <authorList>
            <person name="Podell S."/>
        </authorList>
    </citation>
    <scope>NUCLEOTIDE SEQUENCE</scope>
    <source>
        <strain evidence="12">Hildebrandi</strain>
    </source>
</reference>
<gene>
    <name evidence="12" type="ORF">IV203_015774</name>
</gene>
<keyword evidence="11" id="KW-0812">Transmembrane</keyword>
<reference evidence="12" key="1">
    <citation type="journal article" date="2021" name="Sci. Rep.">
        <title>Diploid genomic architecture of Nitzschia inconspicua, an elite biomass production diatom.</title>
        <authorList>
            <person name="Oliver A."/>
            <person name="Podell S."/>
            <person name="Pinowska A."/>
            <person name="Traller J.C."/>
            <person name="Smith S.R."/>
            <person name="McClure R."/>
            <person name="Beliaev A."/>
            <person name="Bohutskyi P."/>
            <person name="Hill E.A."/>
            <person name="Rabines A."/>
            <person name="Zheng H."/>
            <person name="Allen L.Z."/>
            <person name="Kuo A."/>
            <person name="Grigoriev I.V."/>
            <person name="Allen A.E."/>
            <person name="Hazlebeck D."/>
            <person name="Allen E.E."/>
        </authorList>
    </citation>
    <scope>NUCLEOTIDE SEQUENCE</scope>
    <source>
        <strain evidence="12">Hildebrandi</strain>
    </source>
</reference>
<evidence type="ECO:0000256" key="1">
    <source>
        <dbReference type="ARBA" id="ARBA00000448"/>
    </source>
</evidence>
<dbReference type="PANTHER" id="PTHR10353">
    <property type="entry name" value="GLYCOSYL HYDROLASE"/>
    <property type="match status" value="1"/>
</dbReference>
<dbReference type="GO" id="GO:0008422">
    <property type="term" value="F:beta-glucosidase activity"/>
    <property type="evidence" value="ECO:0007669"/>
    <property type="project" value="UniProtKB-EC"/>
</dbReference>
<evidence type="ECO:0000256" key="7">
    <source>
        <dbReference type="ARBA" id="ARBA00023295"/>
    </source>
</evidence>
<feature type="binding site" evidence="10">
    <location>
        <begin position="505"/>
        <end position="506"/>
    </location>
    <ligand>
        <name>substrate</name>
    </ligand>
</feature>
<keyword evidence="7" id="KW-0326">Glycosidase</keyword>